<name>A0A1W1WRP4_9BACT</name>
<dbReference type="OrthoDB" id="9797655at2"/>
<organism evidence="2 3">
    <name type="scientific">Nitratiruptor tergarcus DSM 16512</name>
    <dbReference type="NCBI Taxonomy" id="1069081"/>
    <lineage>
        <taxon>Bacteria</taxon>
        <taxon>Pseudomonadati</taxon>
        <taxon>Campylobacterota</taxon>
        <taxon>Epsilonproteobacteria</taxon>
        <taxon>Nautiliales</taxon>
        <taxon>Nitratiruptoraceae</taxon>
        <taxon>Nitratiruptor</taxon>
    </lineage>
</organism>
<evidence type="ECO:0000313" key="2">
    <source>
        <dbReference type="EMBL" id="SMC08974.1"/>
    </source>
</evidence>
<keyword evidence="3" id="KW-1185">Reference proteome</keyword>
<accession>A0A1W1WRP4</accession>
<dbReference type="STRING" id="1069081.SAMN05660197_0766"/>
<dbReference type="RefSeq" id="WP_084276564.1">
    <property type="nucleotide sequence ID" value="NZ_AP026671.1"/>
</dbReference>
<dbReference type="Proteomes" id="UP000192602">
    <property type="component" value="Unassembled WGS sequence"/>
</dbReference>
<dbReference type="Pfam" id="PF01927">
    <property type="entry name" value="Mut7-C"/>
    <property type="match status" value="1"/>
</dbReference>
<reference evidence="3" key="1">
    <citation type="submission" date="2017-04" db="EMBL/GenBank/DDBJ databases">
        <authorList>
            <person name="Varghese N."/>
            <person name="Submissions S."/>
        </authorList>
    </citation>
    <scope>NUCLEOTIDE SEQUENCE [LARGE SCALE GENOMIC DNA]</scope>
    <source>
        <strain evidence="3">DSM 16512</strain>
    </source>
</reference>
<dbReference type="PANTHER" id="PTHR39081">
    <property type="entry name" value="MUT7-C DOMAIN-CONTAINING PROTEIN"/>
    <property type="match status" value="1"/>
</dbReference>
<proteinExistence type="predicted"/>
<gene>
    <name evidence="2" type="ORF">SAMN05660197_0766</name>
</gene>
<evidence type="ECO:0000259" key="1">
    <source>
        <dbReference type="Pfam" id="PF01927"/>
    </source>
</evidence>
<sequence>MDSIRFIADVHLAKVAKYMRLLGFDTLYFNQIDDSTLLQIAAKEKRYILTKDRGLAQRSDRVYLVKEKEIKGQIYEILRHFAVKQCEPFTRCLVDNALLQPVSKEKIIDRLPQRVIGWCNKFWICPVCGRIYWHGTHFLRMKKFIDEVCGEIQARALVEE</sequence>
<dbReference type="PANTHER" id="PTHR39081:SF1">
    <property type="entry name" value="MUT7-C RNASE DOMAIN-CONTAINING PROTEIN"/>
    <property type="match status" value="1"/>
</dbReference>
<feature type="domain" description="Mut7-C RNAse" evidence="1">
    <location>
        <begin position="5"/>
        <end position="144"/>
    </location>
</feature>
<dbReference type="InterPro" id="IPR002782">
    <property type="entry name" value="Mut7-C_RNAse_dom"/>
</dbReference>
<dbReference type="AlphaFoldDB" id="A0A1W1WRP4"/>
<dbReference type="EMBL" id="FWWZ01000001">
    <property type="protein sequence ID" value="SMC08974.1"/>
    <property type="molecule type" value="Genomic_DNA"/>
</dbReference>
<protein>
    <recommendedName>
        <fullName evidence="1">Mut7-C RNAse domain-containing protein</fullName>
    </recommendedName>
</protein>
<evidence type="ECO:0000313" key="3">
    <source>
        <dbReference type="Proteomes" id="UP000192602"/>
    </source>
</evidence>